<dbReference type="PANTHER" id="PTHR32234">
    <property type="entry name" value="THIOL:DISULFIDE INTERCHANGE PROTEIN DSBD"/>
    <property type="match status" value="1"/>
</dbReference>
<accession>A0A1I2I596</accession>
<dbReference type="Pfam" id="PF13899">
    <property type="entry name" value="Thioredoxin_7"/>
    <property type="match status" value="1"/>
</dbReference>
<organism evidence="2 3">
    <name type="scientific">Fontimonas thermophila</name>
    <dbReference type="NCBI Taxonomy" id="1076937"/>
    <lineage>
        <taxon>Bacteria</taxon>
        <taxon>Pseudomonadati</taxon>
        <taxon>Pseudomonadota</taxon>
        <taxon>Gammaproteobacteria</taxon>
        <taxon>Nevskiales</taxon>
        <taxon>Nevskiaceae</taxon>
        <taxon>Fontimonas</taxon>
    </lineage>
</organism>
<dbReference type="EMBL" id="FOOC01000003">
    <property type="protein sequence ID" value="SFF37505.1"/>
    <property type="molecule type" value="Genomic_DNA"/>
</dbReference>
<dbReference type="PROSITE" id="PS51352">
    <property type="entry name" value="THIOREDOXIN_2"/>
    <property type="match status" value="1"/>
</dbReference>
<keyword evidence="3" id="KW-1185">Reference proteome</keyword>
<dbReference type="Proteomes" id="UP000199771">
    <property type="component" value="Unassembled WGS sequence"/>
</dbReference>
<dbReference type="PANTHER" id="PTHR32234:SF0">
    <property type="entry name" value="THIOL:DISULFIDE INTERCHANGE PROTEIN DSBD"/>
    <property type="match status" value="1"/>
</dbReference>
<evidence type="ECO:0000259" key="1">
    <source>
        <dbReference type="PROSITE" id="PS51352"/>
    </source>
</evidence>
<dbReference type="STRING" id="1076937.SAMN04488120_10347"/>
<reference evidence="2 3" key="1">
    <citation type="submission" date="2016-10" db="EMBL/GenBank/DDBJ databases">
        <authorList>
            <person name="de Groot N.N."/>
        </authorList>
    </citation>
    <scope>NUCLEOTIDE SEQUENCE [LARGE SCALE GENOMIC DNA]</scope>
    <source>
        <strain evidence="2 3">DSM 23609</strain>
    </source>
</reference>
<dbReference type="AlphaFoldDB" id="A0A1I2I596"/>
<protein>
    <submittedName>
        <fullName evidence="2">Thioredoxin-like</fullName>
    </submittedName>
</protein>
<gene>
    <name evidence="2" type="ORF">SAMN04488120_10347</name>
</gene>
<dbReference type="InterPro" id="IPR036249">
    <property type="entry name" value="Thioredoxin-like_sf"/>
</dbReference>
<evidence type="ECO:0000313" key="3">
    <source>
        <dbReference type="Proteomes" id="UP000199771"/>
    </source>
</evidence>
<name>A0A1I2I596_9GAMM</name>
<dbReference type="Gene3D" id="3.40.30.10">
    <property type="entry name" value="Glutaredoxin"/>
    <property type="match status" value="1"/>
</dbReference>
<evidence type="ECO:0000313" key="2">
    <source>
        <dbReference type="EMBL" id="SFF37505.1"/>
    </source>
</evidence>
<dbReference type="GO" id="GO:0015035">
    <property type="term" value="F:protein-disulfide reductase activity"/>
    <property type="evidence" value="ECO:0007669"/>
    <property type="project" value="TreeGrafter"/>
</dbReference>
<feature type="domain" description="Thioredoxin" evidence="1">
    <location>
        <begin position="20"/>
        <end position="129"/>
    </location>
</feature>
<dbReference type="SUPFAM" id="SSF52833">
    <property type="entry name" value="Thioredoxin-like"/>
    <property type="match status" value="1"/>
</dbReference>
<dbReference type="InterPro" id="IPR013766">
    <property type="entry name" value="Thioredoxin_domain"/>
</dbReference>
<sequence length="437" mass="47429">MVMAALALIVAGCGPRPSSTPSGELATALEAARVRNAAVIIDFHAPWCYSCYYMARNVLNGPEWEAVLRRAVVLEQDVDSPQGRALQQQWRVKALPTYLVLDAQGRELGRILGEQTRKDFYARLDALLDRGSTLEALAARVTGRDPESVSAARQVLAAYHARQDGAGALSWYARLSPDAHDALASDMVAAQWLARLRFLDAAQRKDAAACLAWGAEVLRAELGCDRAYELSRFLGCAGSHPQARSLIAAQRAPMQALLDSGVFGSARCADERSVVLTAADMYAALGEREAEQALIERAAADLAQRIGDAVAADRNLADNLRAYLDRLAQLSGDYSRLDAWMLRLIAAWPGDYVYPFRHGRSLLARGKAAEALPYLDQAAAHAYGVNRLQVAEQRVRALQALGRADDARRIAAEALKANGPWFPEEAARLKALIRGAA</sequence>
<dbReference type="GO" id="GO:0045454">
    <property type="term" value="P:cell redox homeostasis"/>
    <property type="evidence" value="ECO:0007669"/>
    <property type="project" value="TreeGrafter"/>
</dbReference>
<proteinExistence type="predicted"/>